<dbReference type="RefSeq" id="XP_070883797.1">
    <property type="nucleotide sequence ID" value="XM_071029764.1"/>
</dbReference>
<keyword evidence="3" id="KW-1185">Reference proteome</keyword>
<dbReference type="PANTHER" id="PTHR39175:SF1">
    <property type="entry name" value="FAMILY PROTEIN, PUTATIVE (AFU_ORTHOLOGUE AFUA_3G15060)-RELATED"/>
    <property type="match status" value="1"/>
</dbReference>
<sequence length="210" mass="23535">MVRVVPGGNGWGSEGDHPLSQQWMRRRGPYCAGTDFRRRWRHARKCGVNQTRPVPQLNQLLFRGLREEFLVTDSMITGLAHVNLLVPEGTLDQAEAFYGGTLGLTSTPVPYLQKGTLLWFNIGDSGQQVHVAFGVNESLSSRRHPCFKLESPEKLLELQHRIWNHHVRGGDAAPLQADKPGEQSSGAQGVEYPSRFFARDFAGNRLEFSL</sequence>
<dbReference type="PANTHER" id="PTHR39175">
    <property type="entry name" value="FAMILY PROTEIN, PUTATIVE (AFU_ORTHOLOGUE AFUA_3G15060)-RELATED"/>
    <property type="match status" value="1"/>
</dbReference>
<evidence type="ECO:0000313" key="3">
    <source>
        <dbReference type="Proteomes" id="UP001610432"/>
    </source>
</evidence>
<evidence type="ECO:0000256" key="1">
    <source>
        <dbReference type="SAM" id="MobiDB-lite"/>
    </source>
</evidence>
<proteinExistence type="predicted"/>
<name>A0ABR4LJV6_9EURO</name>
<evidence type="ECO:0008006" key="4">
    <source>
        <dbReference type="Google" id="ProtNLM"/>
    </source>
</evidence>
<reference evidence="2 3" key="1">
    <citation type="submission" date="2024-07" db="EMBL/GenBank/DDBJ databases">
        <title>Section-level genome sequencing and comparative genomics of Aspergillus sections Usti and Cavernicolus.</title>
        <authorList>
            <consortium name="Lawrence Berkeley National Laboratory"/>
            <person name="Nybo J.L."/>
            <person name="Vesth T.C."/>
            <person name="Theobald S."/>
            <person name="Frisvad J.C."/>
            <person name="Larsen T.O."/>
            <person name="Kjaerboelling I."/>
            <person name="Rothschild-Mancinelli K."/>
            <person name="Lyhne E.K."/>
            <person name="Kogle M.E."/>
            <person name="Barry K."/>
            <person name="Clum A."/>
            <person name="Na H."/>
            <person name="Ledsgaard L."/>
            <person name="Lin J."/>
            <person name="Lipzen A."/>
            <person name="Kuo A."/>
            <person name="Riley R."/>
            <person name="Mondo S."/>
            <person name="Labutti K."/>
            <person name="Haridas S."/>
            <person name="Pangalinan J."/>
            <person name="Salamov A.A."/>
            <person name="Simmons B.A."/>
            <person name="Magnuson J.K."/>
            <person name="Chen J."/>
            <person name="Drula E."/>
            <person name="Henrissat B."/>
            <person name="Wiebenga A."/>
            <person name="Lubbers R.J."/>
            <person name="Gomes A.C."/>
            <person name="Macurrencykelacurrency M.R."/>
            <person name="Stajich J."/>
            <person name="Grigoriev I.V."/>
            <person name="Mortensen U.H."/>
            <person name="De Vries R.P."/>
            <person name="Baker S.E."/>
            <person name="Andersen M.R."/>
        </authorList>
    </citation>
    <scope>NUCLEOTIDE SEQUENCE [LARGE SCALE GENOMIC DNA]</scope>
    <source>
        <strain evidence="2 3">CBS 449.75</strain>
    </source>
</reference>
<protein>
    <recommendedName>
        <fullName evidence="4">VOC domain-containing protein</fullName>
    </recommendedName>
</protein>
<dbReference type="Gene3D" id="3.10.180.10">
    <property type="entry name" value="2,3-Dihydroxybiphenyl 1,2-Dioxygenase, domain 1"/>
    <property type="match status" value="1"/>
</dbReference>
<dbReference type="GeneID" id="98144836"/>
<dbReference type="SUPFAM" id="SSF54593">
    <property type="entry name" value="Glyoxalase/Bleomycin resistance protein/Dihydroxybiphenyl dioxygenase"/>
    <property type="match status" value="1"/>
</dbReference>
<evidence type="ECO:0000313" key="2">
    <source>
        <dbReference type="EMBL" id="KAL2864818.1"/>
    </source>
</evidence>
<comment type="caution">
    <text evidence="2">The sequence shown here is derived from an EMBL/GenBank/DDBJ whole genome shotgun (WGS) entry which is preliminary data.</text>
</comment>
<feature type="region of interest" description="Disordered" evidence="1">
    <location>
        <begin position="1"/>
        <end position="20"/>
    </location>
</feature>
<dbReference type="InterPro" id="IPR029068">
    <property type="entry name" value="Glyas_Bleomycin-R_OHBP_Dase"/>
</dbReference>
<accession>A0ABR4LJV6</accession>
<gene>
    <name evidence="2" type="ORF">BJX67DRAFT_360342</name>
</gene>
<dbReference type="EMBL" id="JBFXLQ010000037">
    <property type="protein sequence ID" value="KAL2864818.1"/>
    <property type="molecule type" value="Genomic_DNA"/>
</dbReference>
<organism evidence="2 3">
    <name type="scientific">Aspergillus lucknowensis</name>
    <dbReference type="NCBI Taxonomy" id="176173"/>
    <lineage>
        <taxon>Eukaryota</taxon>
        <taxon>Fungi</taxon>
        <taxon>Dikarya</taxon>
        <taxon>Ascomycota</taxon>
        <taxon>Pezizomycotina</taxon>
        <taxon>Eurotiomycetes</taxon>
        <taxon>Eurotiomycetidae</taxon>
        <taxon>Eurotiales</taxon>
        <taxon>Aspergillaceae</taxon>
        <taxon>Aspergillus</taxon>
        <taxon>Aspergillus subgen. Nidulantes</taxon>
    </lineage>
</organism>
<dbReference type="Proteomes" id="UP001610432">
    <property type="component" value="Unassembled WGS sequence"/>
</dbReference>